<organism evidence="2 3">
    <name type="scientific">Cutibacterium acnes</name>
    <name type="common">Propionibacterium acnes</name>
    <dbReference type="NCBI Taxonomy" id="1747"/>
    <lineage>
        <taxon>Bacteria</taxon>
        <taxon>Bacillati</taxon>
        <taxon>Actinomycetota</taxon>
        <taxon>Actinomycetes</taxon>
        <taxon>Propionibacteriales</taxon>
        <taxon>Propionibacteriaceae</taxon>
        <taxon>Cutibacterium</taxon>
    </lineage>
</organism>
<evidence type="ECO:0000313" key="1">
    <source>
        <dbReference type="EMBL" id="AXM05897.1"/>
    </source>
</evidence>
<proteinExistence type="predicted"/>
<dbReference type="Proteomes" id="UP000256621">
    <property type="component" value="Chromosome"/>
</dbReference>
<reference evidence="2 3" key="1">
    <citation type="submission" date="2017-02" db="EMBL/GenBank/DDBJ databases">
        <title>Prevalence of linear plasmids in Cutibacterium acnes isolates obtained from cancerous prostatic tissue.</title>
        <authorList>
            <person name="Davidsson S."/>
            <person name="Bruggemann H."/>
        </authorList>
    </citation>
    <scope>NUCLEOTIDE SEQUENCE [LARGE SCALE GENOMIC DNA]</scope>
    <source>
        <strain evidence="2 3">11-78</strain>
    </source>
</reference>
<sequence length="70" mass="7705">MVSVEADVGQVLENGRPDVRPAGRGAKVSRCALARAQTAEGKLAKSDLGRARLIDQNRAYRAQLRHDFWT</sequence>
<reference evidence="1 4" key="2">
    <citation type="submission" date="2018-08" db="EMBL/GenBank/DDBJ databases">
        <title>Genome sequencing of Cutibacterium acnes KCOM 1315.</title>
        <authorList>
            <person name="Kook J.-K."/>
            <person name="Park S.-N."/>
            <person name="Lim Y.K."/>
        </authorList>
    </citation>
    <scope>NUCLEOTIDE SEQUENCE [LARGE SCALE GENOMIC DNA]</scope>
    <source>
        <strain evidence="1 4">KCOM 1315</strain>
    </source>
</reference>
<dbReference type="RefSeq" id="WP_002516836.1">
    <property type="nucleotide sequence ID" value="NZ_AP019664.1"/>
</dbReference>
<evidence type="ECO:0000313" key="2">
    <source>
        <dbReference type="EMBL" id="PGF36741.1"/>
    </source>
</evidence>
<dbReference type="EMBL" id="MVCE01000001">
    <property type="protein sequence ID" value="PGF36741.1"/>
    <property type="molecule type" value="Genomic_DNA"/>
</dbReference>
<dbReference type="Proteomes" id="UP000226191">
    <property type="component" value="Unassembled WGS sequence"/>
</dbReference>
<accession>A0A2B7JUG5</accession>
<name>A0A2B7JUG5_CUTAC</name>
<dbReference type="OrthoDB" id="9872257at2"/>
<protein>
    <submittedName>
        <fullName evidence="2">Uncharacterized protein</fullName>
    </submittedName>
</protein>
<evidence type="ECO:0000313" key="4">
    <source>
        <dbReference type="Proteomes" id="UP000256621"/>
    </source>
</evidence>
<dbReference type="AlphaFoldDB" id="A0A2B7JUG5"/>
<evidence type="ECO:0000313" key="3">
    <source>
        <dbReference type="Proteomes" id="UP000226191"/>
    </source>
</evidence>
<dbReference type="EMBL" id="CP031442">
    <property type="protein sequence ID" value="AXM05897.1"/>
    <property type="molecule type" value="Genomic_DNA"/>
</dbReference>
<gene>
    <name evidence="2" type="ORF">B1B09_03835</name>
    <name evidence="1" type="ORF">DXN06_01030</name>
</gene>
<dbReference type="GeneID" id="92857257"/>